<evidence type="ECO:0000313" key="4">
    <source>
        <dbReference type="Proteomes" id="UP000185596"/>
    </source>
</evidence>
<dbReference type="GO" id="GO:0050518">
    <property type="term" value="F:2-C-methyl-D-erythritol 4-phosphate cytidylyltransferase activity"/>
    <property type="evidence" value="ECO:0007669"/>
    <property type="project" value="TreeGrafter"/>
</dbReference>
<proteinExistence type="predicted"/>
<protein>
    <submittedName>
        <fullName evidence="3">2-C-methyl-D-erythritol 4-phosphate cytidylyltransferase</fullName>
    </submittedName>
</protein>
<keyword evidence="1 3" id="KW-0808">Transferase</keyword>
<dbReference type="InterPro" id="IPR029044">
    <property type="entry name" value="Nucleotide-diphossugar_trans"/>
</dbReference>
<dbReference type="OrthoDB" id="9802561at2"/>
<dbReference type="InterPro" id="IPR034683">
    <property type="entry name" value="IspD/TarI"/>
</dbReference>
<dbReference type="STRING" id="1912961.BU204_33315"/>
<dbReference type="EMBL" id="MSIE01000088">
    <property type="protein sequence ID" value="OLF09215.1"/>
    <property type="molecule type" value="Genomic_DNA"/>
</dbReference>
<accession>A0A1Q8C4G4</accession>
<comment type="caution">
    <text evidence="3">The sequence shown here is derived from an EMBL/GenBank/DDBJ whole genome shotgun (WGS) entry which is preliminary data.</text>
</comment>
<reference evidence="3 4" key="1">
    <citation type="submission" date="2016-12" db="EMBL/GenBank/DDBJ databases">
        <title>The draft genome sequence of Actinophytocola sp. 11-183.</title>
        <authorList>
            <person name="Wang W."/>
            <person name="Yuan L."/>
        </authorList>
    </citation>
    <scope>NUCLEOTIDE SEQUENCE [LARGE SCALE GENOMIC DNA]</scope>
    <source>
        <strain evidence="3 4">11-183</strain>
    </source>
</reference>
<dbReference type="PANTHER" id="PTHR32125:SF4">
    <property type="entry name" value="2-C-METHYL-D-ERYTHRITOL 4-PHOSPHATE CYTIDYLYLTRANSFERASE, CHLOROPLASTIC"/>
    <property type="match status" value="1"/>
</dbReference>
<dbReference type="GO" id="GO:0008299">
    <property type="term" value="P:isoprenoid biosynthetic process"/>
    <property type="evidence" value="ECO:0007669"/>
    <property type="project" value="InterPro"/>
</dbReference>
<name>A0A1Q8C4G4_9PSEU</name>
<keyword evidence="4" id="KW-1185">Reference proteome</keyword>
<keyword evidence="2 3" id="KW-0548">Nucleotidyltransferase</keyword>
<dbReference type="PANTHER" id="PTHR32125">
    <property type="entry name" value="2-C-METHYL-D-ERYTHRITOL 4-PHOSPHATE CYTIDYLYLTRANSFERASE, CHLOROPLASTIC"/>
    <property type="match status" value="1"/>
</dbReference>
<dbReference type="AlphaFoldDB" id="A0A1Q8C4G4"/>
<evidence type="ECO:0000256" key="1">
    <source>
        <dbReference type="ARBA" id="ARBA00022679"/>
    </source>
</evidence>
<dbReference type="Proteomes" id="UP000185596">
    <property type="component" value="Unassembled WGS sequence"/>
</dbReference>
<organism evidence="3 4">
    <name type="scientific">Actinophytocola xanthii</name>
    <dbReference type="NCBI Taxonomy" id="1912961"/>
    <lineage>
        <taxon>Bacteria</taxon>
        <taxon>Bacillati</taxon>
        <taxon>Actinomycetota</taxon>
        <taxon>Actinomycetes</taxon>
        <taxon>Pseudonocardiales</taxon>
        <taxon>Pseudonocardiaceae</taxon>
    </lineage>
</organism>
<dbReference type="RefSeq" id="WP_075129787.1">
    <property type="nucleotide sequence ID" value="NZ_MSIE01000088.1"/>
</dbReference>
<sequence length="235" mass="23891">MESDDPASSANTVALVPAAGRGELLGDKGPEALVPVNGVPLVVHAVRGLLQAGCVRRVVVAAPPSATEHTRSVLSEASLDALVVPGGADRTESVCLALEAALGESPELEIVLVHDVVRALTPPALVRGVVDAVAAGAPAVVPVLPVADTVKRVDAHGVVTATVDRANLLTVQTPQGFRADVLRRCYASSAGPGTAVERAERLGLAVTTVPGHPRAMKITTPFDLTVAEALFGTPS</sequence>
<dbReference type="Pfam" id="PF01128">
    <property type="entry name" value="IspD"/>
    <property type="match status" value="1"/>
</dbReference>
<dbReference type="InterPro" id="IPR018294">
    <property type="entry name" value="ISPD_synthase_CS"/>
</dbReference>
<dbReference type="SUPFAM" id="SSF53448">
    <property type="entry name" value="Nucleotide-diphospho-sugar transferases"/>
    <property type="match status" value="1"/>
</dbReference>
<dbReference type="Gene3D" id="3.90.550.10">
    <property type="entry name" value="Spore Coat Polysaccharide Biosynthesis Protein SpsA, Chain A"/>
    <property type="match status" value="1"/>
</dbReference>
<gene>
    <name evidence="3" type="ORF">BU204_33315</name>
</gene>
<dbReference type="PROSITE" id="PS01295">
    <property type="entry name" value="ISPD"/>
    <property type="match status" value="1"/>
</dbReference>
<evidence type="ECO:0000313" key="3">
    <source>
        <dbReference type="EMBL" id="OLF09215.1"/>
    </source>
</evidence>
<dbReference type="InterPro" id="IPR050088">
    <property type="entry name" value="IspD/TarI_cytidylyltransf_bact"/>
</dbReference>
<evidence type="ECO:0000256" key="2">
    <source>
        <dbReference type="ARBA" id="ARBA00022695"/>
    </source>
</evidence>